<dbReference type="Proteomes" id="UP000288215">
    <property type="component" value="Unassembled WGS sequence"/>
</dbReference>
<comment type="caution">
    <text evidence="4">The sequence shown here is derived from an EMBL/GenBank/DDBJ whole genome shotgun (WGS) entry which is preliminary data.</text>
</comment>
<evidence type="ECO:0000256" key="1">
    <source>
        <dbReference type="ARBA" id="ARBA00022741"/>
    </source>
</evidence>
<gene>
    <name evidence="4" type="ORF">Metus_0414</name>
</gene>
<protein>
    <submittedName>
        <fullName evidence="4">Asparagine synthetase [glutamine-hydrolyzing]</fullName>
    </submittedName>
</protein>
<dbReference type="InterPro" id="IPR050795">
    <property type="entry name" value="Asn_Synthetase"/>
</dbReference>
<dbReference type="CDD" id="cd01991">
    <property type="entry name" value="Asn_synthase_B_C"/>
    <property type="match status" value="1"/>
</dbReference>
<dbReference type="Pfam" id="PF00733">
    <property type="entry name" value="Asn_synthase"/>
    <property type="match status" value="2"/>
</dbReference>
<dbReference type="PANTHER" id="PTHR11772:SF46">
    <property type="entry name" value="ASPARAGINE SYNTHETASE DOMAIN-CONTAINING PROTEIN"/>
    <property type="match status" value="1"/>
</dbReference>
<dbReference type="GO" id="GO:0004066">
    <property type="term" value="F:asparagine synthase (glutamine-hydrolyzing) activity"/>
    <property type="evidence" value="ECO:0007669"/>
    <property type="project" value="InterPro"/>
</dbReference>
<keyword evidence="1" id="KW-0547">Nucleotide-binding</keyword>
<feature type="domain" description="Asparagine synthetase" evidence="3">
    <location>
        <begin position="150"/>
        <end position="253"/>
    </location>
</feature>
<evidence type="ECO:0000259" key="3">
    <source>
        <dbReference type="Pfam" id="PF00733"/>
    </source>
</evidence>
<reference evidence="4 5" key="1">
    <citation type="submission" date="2018-12" db="EMBL/GenBank/DDBJ databases">
        <title>The complete genome of the methanogenic archaea of the candidate phylum Verstraetearchaeota, obtained from the metagenome of underground thermal water.</title>
        <authorList>
            <person name="Kadnikov V.V."/>
            <person name="Mardanov A.V."/>
            <person name="Beletsky A.V."/>
            <person name="Karnachuk O.V."/>
            <person name="Ravin N.V."/>
        </authorList>
    </citation>
    <scope>NUCLEOTIDE SEQUENCE [LARGE SCALE GENOMIC DNA]</scope>
    <source>
        <strain evidence="4">Ch88</strain>
    </source>
</reference>
<dbReference type="Gene3D" id="3.40.50.620">
    <property type="entry name" value="HUPs"/>
    <property type="match status" value="1"/>
</dbReference>
<name>A0A444L7T6_METS7</name>
<evidence type="ECO:0000313" key="4">
    <source>
        <dbReference type="EMBL" id="RWX73635.1"/>
    </source>
</evidence>
<keyword evidence="2" id="KW-0067">ATP-binding</keyword>
<proteinExistence type="predicted"/>
<dbReference type="GO" id="GO:0005829">
    <property type="term" value="C:cytosol"/>
    <property type="evidence" value="ECO:0007669"/>
    <property type="project" value="TreeGrafter"/>
</dbReference>
<organism evidence="4 5">
    <name type="scientific">Methanosuratincola subterraneus</name>
    <dbReference type="NCBI Taxonomy" id="2593994"/>
    <lineage>
        <taxon>Archaea</taxon>
        <taxon>Thermoproteota</taxon>
        <taxon>Methanosuratincolia</taxon>
        <taxon>Candidatus Methanomethylicales</taxon>
        <taxon>Candidatus Methanomethylicaceae</taxon>
        <taxon>Candidatus Methanosuratincola (ex Vanwonterghem et al. 2016)</taxon>
    </lineage>
</organism>
<dbReference type="SUPFAM" id="SSF52402">
    <property type="entry name" value="Adenine nucleotide alpha hydrolases-like"/>
    <property type="match status" value="1"/>
</dbReference>
<dbReference type="InterPro" id="IPR014729">
    <property type="entry name" value="Rossmann-like_a/b/a_fold"/>
</dbReference>
<evidence type="ECO:0000313" key="5">
    <source>
        <dbReference type="Proteomes" id="UP000288215"/>
    </source>
</evidence>
<dbReference type="AlphaFoldDB" id="A0A444L7T6"/>
<dbReference type="PANTHER" id="PTHR11772">
    <property type="entry name" value="ASPARAGINE SYNTHETASE"/>
    <property type="match status" value="1"/>
</dbReference>
<evidence type="ECO:0000256" key="2">
    <source>
        <dbReference type="ARBA" id="ARBA00022840"/>
    </source>
</evidence>
<dbReference type="GO" id="GO:0005524">
    <property type="term" value="F:ATP binding"/>
    <property type="evidence" value="ECO:0007669"/>
    <property type="project" value="UniProtKB-KW"/>
</dbReference>
<accession>A0A444L7T6</accession>
<dbReference type="InterPro" id="IPR001962">
    <property type="entry name" value="Asn_synthase"/>
</dbReference>
<dbReference type="EMBL" id="RXGA01000002">
    <property type="protein sequence ID" value="RWX73635.1"/>
    <property type="molecule type" value="Genomic_DNA"/>
</dbReference>
<sequence length="319" mass="35626">MPNVNPKEMLFCLLRDAILRRKPDGVVLSGGIDSSLIAALTPKGMIRLGVTAAFEGSEAHDRAYSKMVADRLGIRHAIVEYGMDEAAGAAREIVRLLRTFDHVEIRNDITIYIAMKFCRDEGIGCVMTGDGGDELFAGYDYMLKMRERDLIDYTDSLIDKWSFSSSRLGTHLGIEVSQPYLDPGVIEFARQLPYEWKVRRSGKVLGKWILRSLLEELGFPEIACRSKEPIELGSGSESISRLLNEALGDEADDIVAEALDDGVRFWSKEQAYFYKIYKEIFGKVPRASIRDQACACCGAALVSRRMVCSYCGFSNGSNW</sequence>
<feature type="domain" description="Asparagine synthetase" evidence="3">
    <location>
        <begin position="21"/>
        <end position="144"/>
    </location>
</feature>
<dbReference type="GO" id="GO:0006529">
    <property type="term" value="P:asparagine biosynthetic process"/>
    <property type="evidence" value="ECO:0007669"/>
    <property type="project" value="InterPro"/>
</dbReference>